<evidence type="ECO:0000256" key="1">
    <source>
        <dbReference type="SAM" id="SignalP"/>
    </source>
</evidence>
<evidence type="ECO:0000313" key="2">
    <source>
        <dbReference type="EMBL" id="KRY84251.1"/>
    </source>
</evidence>
<dbReference type="AlphaFoldDB" id="A0A0V1FDX6"/>
<name>A0A0V1FDX6_TRIPS</name>
<reference evidence="2 3" key="1">
    <citation type="submission" date="2015-01" db="EMBL/GenBank/DDBJ databases">
        <title>Evolution of Trichinella species and genotypes.</title>
        <authorList>
            <person name="Korhonen P.K."/>
            <person name="Edoardo P."/>
            <person name="Giuseppe L.R."/>
            <person name="Gasser R.B."/>
        </authorList>
    </citation>
    <scope>NUCLEOTIDE SEQUENCE [LARGE SCALE GENOMIC DNA]</scope>
    <source>
        <strain evidence="2">ISS470</strain>
    </source>
</reference>
<evidence type="ECO:0008006" key="4">
    <source>
        <dbReference type="Google" id="ProtNLM"/>
    </source>
</evidence>
<proteinExistence type="predicted"/>
<feature type="chain" id="PRO_5006877913" description="Secreted protein" evidence="1">
    <location>
        <begin position="25"/>
        <end position="96"/>
    </location>
</feature>
<dbReference type="Proteomes" id="UP000054995">
    <property type="component" value="Unassembled WGS sequence"/>
</dbReference>
<keyword evidence="3" id="KW-1185">Reference proteome</keyword>
<protein>
    <recommendedName>
        <fullName evidence="4">Secreted protein</fullName>
    </recommendedName>
</protein>
<evidence type="ECO:0000313" key="3">
    <source>
        <dbReference type="Proteomes" id="UP000054995"/>
    </source>
</evidence>
<comment type="caution">
    <text evidence="2">The sequence shown here is derived from an EMBL/GenBank/DDBJ whole genome shotgun (WGS) entry which is preliminary data.</text>
</comment>
<gene>
    <name evidence="2" type="ORF">T4D_13995</name>
</gene>
<feature type="signal peptide" evidence="1">
    <location>
        <begin position="1"/>
        <end position="24"/>
    </location>
</feature>
<organism evidence="2 3">
    <name type="scientific">Trichinella pseudospiralis</name>
    <name type="common">Parasitic roundworm</name>
    <dbReference type="NCBI Taxonomy" id="6337"/>
    <lineage>
        <taxon>Eukaryota</taxon>
        <taxon>Metazoa</taxon>
        <taxon>Ecdysozoa</taxon>
        <taxon>Nematoda</taxon>
        <taxon>Enoplea</taxon>
        <taxon>Dorylaimia</taxon>
        <taxon>Trichinellida</taxon>
        <taxon>Trichinellidae</taxon>
        <taxon>Trichinella</taxon>
    </lineage>
</organism>
<keyword evidence="1" id="KW-0732">Signal</keyword>
<accession>A0A0V1FDX6</accession>
<dbReference type="EMBL" id="JYDT01000119">
    <property type="protein sequence ID" value="KRY84251.1"/>
    <property type="molecule type" value="Genomic_DNA"/>
</dbReference>
<sequence>MDPKNVRLVLPLINILLLALLNDSLPCYSTVIGKQLEFSFKQMYGYKFIIKSMKHEYRIFFSRFQHLHLHAPIITVVILSVRDLIPKEQTYYKLGF</sequence>